<dbReference type="PANTHER" id="PTHR46889">
    <property type="entry name" value="TRANSPOSASE INSF FOR INSERTION SEQUENCE IS3B-RELATED"/>
    <property type="match status" value="1"/>
</dbReference>
<dbReference type="SUPFAM" id="SSF53098">
    <property type="entry name" value="Ribonuclease H-like"/>
    <property type="match status" value="1"/>
</dbReference>
<evidence type="ECO:0000313" key="3">
    <source>
        <dbReference type="EMBL" id="EOP79316.1"/>
    </source>
</evidence>
<dbReference type="Proteomes" id="UP000014009">
    <property type="component" value="Unassembled WGS sequence"/>
</dbReference>
<evidence type="ECO:0000256" key="1">
    <source>
        <dbReference type="ARBA" id="ARBA00002286"/>
    </source>
</evidence>
<proteinExistence type="predicted"/>
<dbReference type="Pfam" id="PF00665">
    <property type="entry name" value="rve"/>
    <property type="match status" value="1"/>
</dbReference>
<evidence type="ECO:0000259" key="2">
    <source>
        <dbReference type="PROSITE" id="PS50994"/>
    </source>
</evidence>
<dbReference type="PANTHER" id="PTHR46889:SF4">
    <property type="entry name" value="TRANSPOSASE INSO FOR INSERTION SEQUENCE ELEMENT IS911B-RELATED"/>
    <property type="match status" value="1"/>
</dbReference>
<comment type="function">
    <text evidence="1">Involved in the transposition of the insertion sequence.</text>
</comment>
<feature type="domain" description="Integrase catalytic" evidence="2">
    <location>
        <begin position="78"/>
        <end position="225"/>
    </location>
</feature>
<dbReference type="InterPro" id="IPR048020">
    <property type="entry name" value="Transpos_IS3"/>
</dbReference>
<dbReference type="InterPro" id="IPR036397">
    <property type="entry name" value="RNaseH_sf"/>
</dbReference>
<dbReference type="GO" id="GO:0015074">
    <property type="term" value="P:DNA integration"/>
    <property type="evidence" value="ECO:0007669"/>
    <property type="project" value="InterPro"/>
</dbReference>
<name>A0A9W5QNI4_BACCE</name>
<reference evidence="3 4" key="1">
    <citation type="submission" date="2012-12" db="EMBL/GenBank/DDBJ databases">
        <title>The Genome Sequence of Bacillus cereus HuB4-4.</title>
        <authorList>
            <consortium name="The Broad Institute Genome Sequencing Platform"/>
            <consortium name="The Broad Institute Genome Sequencing Center for Infectious Disease"/>
            <person name="Feldgarden M."/>
            <person name="Van der Auwera G.A."/>
            <person name="Mahillon J."/>
            <person name="Duprez V."/>
            <person name="Timmery S."/>
            <person name="Mattelet C."/>
            <person name="Dierick K."/>
            <person name="Sun M."/>
            <person name="Yu Z."/>
            <person name="Zhu L."/>
            <person name="Hu X."/>
            <person name="Shank E.B."/>
            <person name="Swiecicka I."/>
            <person name="Hansen B.M."/>
            <person name="Andrup L."/>
            <person name="Walker B."/>
            <person name="Young S.K."/>
            <person name="Zeng Q."/>
            <person name="Gargeya S."/>
            <person name="Fitzgerald M."/>
            <person name="Haas B."/>
            <person name="Abouelleil A."/>
            <person name="Alvarado L."/>
            <person name="Arachchi H.M."/>
            <person name="Berlin A.M."/>
            <person name="Chapman S.B."/>
            <person name="Dewar J."/>
            <person name="Goldberg J."/>
            <person name="Griggs A."/>
            <person name="Gujja S."/>
            <person name="Hansen M."/>
            <person name="Howarth C."/>
            <person name="Imamovic A."/>
            <person name="Larimer J."/>
            <person name="McCowan C."/>
            <person name="Murphy C."/>
            <person name="Neiman D."/>
            <person name="Pearson M."/>
            <person name="Priest M."/>
            <person name="Roberts A."/>
            <person name="Saif S."/>
            <person name="Shea T."/>
            <person name="Sisk P."/>
            <person name="Sykes S."/>
            <person name="Wortman J."/>
            <person name="Nusbaum C."/>
            <person name="Birren B."/>
        </authorList>
    </citation>
    <scope>NUCLEOTIDE SEQUENCE [LARGE SCALE GENOMIC DNA]</scope>
    <source>
        <strain evidence="3 4">HuB4-4</strain>
    </source>
</reference>
<dbReference type="GO" id="GO:0003676">
    <property type="term" value="F:nucleic acid binding"/>
    <property type="evidence" value="ECO:0007669"/>
    <property type="project" value="InterPro"/>
</dbReference>
<organism evidence="3 4">
    <name type="scientific">Bacillus cereus HuB4-4</name>
    <dbReference type="NCBI Taxonomy" id="1053211"/>
    <lineage>
        <taxon>Bacteria</taxon>
        <taxon>Bacillati</taxon>
        <taxon>Bacillota</taxon>
        <taxon>Bacilli</taxon>
        <taxon>Bacillales</taxon>
        <taxon>Bacillaceae</taxon>
        <taxon>Bacillus</taxon>
        <taxon>Bacillus cereus group</taxon>
    </lineage>
</organism>
<sequence length="225" mass="27218">MSKIGECERDPDINGSYGYRRICIWLKKYYGLQVNHKRVYRLMRKMGIQAKVRKKKWRHFGLKEQCVVSENLLNREFSTTRPNEKWVTDITYLTFNNKRIYLSVILDLYNNEAVAYHMSEYNNLKLVTDIVNKVLRKRKVYETVLHSDRGYQYTSKKYNQLLKKHKITVSMSRQRNCYDNACIESFLVILRQNAFIDIRFMKKQKFLRLLKDIWAITITKDFKKD</sequence>
<dbReference type="AlphaFoldDB" id="A0A9W5QNI4"/>
<dbReference type="Gene3D" id="3.30.420.10">
    <property type="entry name" value="Ribonuclease H-like superfamily/Ribonuclease H"/>
    <property type="match status" value="1"/>
</dbReference>
<accession>A0A9W5QNI4</accession>
<gene>
    <name evidence="3" type="ORF">IGM_06295</name>
</gene>
<protein>
    <recommendedName>
        <fullName evidence="2">Integrase catalytic domain-containing protein</fullName>
    </recommendedName>
</protein>
<dbReference type="NCBIfam" id="NF033516">
    <property type="entry name" value="transpos_IS3"/>
    <property type="match status" value="1"/>
</dbReference>
<dbReference type="InterPro" id="IPR012337">
    <property type="entry name" value="RNaseH-like_sf"/>
</dbReference>
<dbReference type="InterPro" id="IPR050900">
    <property type="entry name" value="Transposase_IS3/IS150/IS904"/>
</dbReference>
<dbReference type="Pfam" id="PF13276">
    <property type="entry name" value="HTH_21"/>
    <property type="match status" value="1"/>
</dbReference>
<dbReference type="InterPro" id="IPR025948">
    <property type="entry name" value="HTH-like_dom"/>
</dbReference>
<evidence type="ECO:0000313" key="4">
    <source>
        <dbReference type="Proteomes" id="UP000014009"/>
    </source>
</evidence>
<dbReference type="InterPro" id="IPR001584">
    <property type="entry name" value="Integrase_cat-core"/>
</dbReference>
<comment type="caution">
    <text evidence="3">The sequence shown here is derived from an EMBL/GenBank/DDBJ whole genome shotgun (WGS) entry which is preliminary data.</text>
</comment>
<dbReference type="PROSITE" id="PS50994">
    <property type="entry name" value="INTEGRASE"/>
    <property type="match status" value="1"/>
</dbReference>
<dbReference type="EMBL" id="AHEF01000102">
    <property type="protein sequence ID" value="EOP79316.1"/>
    <property type="molecule type" value="Genomic_DNA"/>
</dbReference>